<feature type="compositionally biased region" description="Polar residues" evidence="1">
    <location>
        <begin position="340"/>
        <end position="359"/>
    </location>
</feature>
<proteinExistence type="predicted"/>
<organism evidence="2">
    <name type="scientific">Lygus hesperus</name>
    <name type="common">Western plant bug</name>
    <dbReference type="NCBI Taxonomy" id="30085"/>
    <lineage>
        <taxon>Eukaryota</taxon>
        <taxon>Metazoa</taxon>
        <taxon>Ecdysozoa</taxon>
        <taxon>Arthropoda</taxon>
        <taxon>Hexapoda</taxon>
        <taxon>Insecta</taxon>
        <taxon>Pterygota</taxon>
        <taxon>Neoptera</taxon>
        <taxon>Paraneoptera</taxon>
        <taxon>Hemiptera</taxon>
        <taxon>Heteroptera</taxon>
        <taxon>Panheteroptera</taxon>
        <taxon>Cimicomorpha</taxon>
        <taxon>Miridae</taxon>
        <taxon>Mirini</taxon>
        <taxon>Lygus</taxon>
    </lineage>
</organism>
<feature type="region of interest" description="Disordered" evidence="1">
    <location>
        <begin position="334"/>
        <end position="362"/>
    </location>
</feature>
<dbReference type="EMBL" id="GBRD01001275">
    <property type="protein sequence ID" value="JAG64546.1"/>
    <property type="molecule type" value="Transcribed_RNA"/>
</dbReference>
<reference evidence="2" key="1">
    <citation type="submission" date="2014-09" db="EMBL/GenBank/DDBJ databases">
        <authorList>
            <person name="Magalhaes I.L.F."/>
            <person name="Oliveira U."/>
            <person name="Santos F.R."/>
            <person name="Vidigal T.H.D.A."/>
            <person name="Brescovit A.D."/>
            <person name="Santos A.J."/>
        </authorList>
    </citation>
    <scope>NUCLEOTIDE SEQUENCE</scope>
</reference>
<sequence>MTTYWDGQQPKDHDKENKGDEERTAETPAIEFSEDICNVTNDCSTEVSRYNQIDETSAPESSVFTGVQTSISSVKLTENVKCSETISEVQLSVDYSTNYMVRSDSLVNFLPNAHFTEKPDSATIFHSPPESNDDSIWISDTVSIIPEINVDTASALACRPIKQSCLEEIMCTSTGILKLSDSCGEVRRYSVEVEPEENSTPENKISEKMNQKTPVTQSGFPLPCVFRYDVGGGSSDIEKLGSDVEVANDMPGGQGLQIDIPNVQTKTPRFDSKGKELGQKVHNKEESNEQCSTKSEDDTMENIDELSYDVNLNIIRGENSVQEIESQREEFHLDPVPVSSPKSTQVNDVSVGTGTNENLPSLPKSEIYFQGRTNSSGQPDGNFIQNVGDFENPEFSLEISPNVPNYNFSEEFVPQLIPADYNADNSTVPVPFGVNAVNLDDSIPIVSVGMTSYYGASKWQEPIPYAAPDNTGAINFDTAGLRFISKNESLFYTHMRPENKPLNDGSESFIGKLNSELYPFIDGASYVFGIPEEVRKDDYFNPCVGAAPSGRAISGKTIDNSKCEALKVGGFSLDEQNNLVGRREESWSMGQRLLQHDQFPLAEGIESKYRDGCYRSAMAVQVESEHLQKNTQPCTVWNASEQLLPVQKTSSYHNGFESSEQYQPAQETVHQHPVDFVPIDYLQGAVYENDQEAVCNSTNGYEFINPYEVGVFPMLNIPFCLPDPSYGQRGPIPPFVFPIGPVNMEQNEGPPVQLEADAQNGLYPLTSHPYWVGFQADGNESRTQNDISIKNEMPPPEMTRNYPLPQIYVNEPVEERDNDTEECPIPDPYFQLAENSSLHSVKSKAESYNGSLFCESLRSILSSHNAESDNVIPSFSCSSMKCYNPSLVVRSCETSLSNDSLPSIIVEGSYSKSVDEDYPAKEKFMNDVNTALNESMMDQILCNADEFPISFLGRGDFEAELMGTSVDTVPEDIERTLHGIMETNDESELNNNFEEEYSGHTIIPGERMEVHNLESLNQVEEDVNTAIQESEVNDILTEILVSVVETNLERMKSSCSQSEVLVYDDHDSSQIVENNGPETWVVPQMEVENIIVQHNVVQFDGISFVTDRLVRPPLDESIEIEGSSSNEDGKIYGNNEMVNRIVGDKNETLVEEVLEVPFEGINSGLINVDDGDHSRLVNMNAHRRESTWNLQNTENQAAIVDDRGTEVECEEKLVSCGTEMSVIGKNLSKSNKRNSRRKKKRAEGTKSEGMITEKIGIGDGSTQQKVVEQRRDKQENQPVEVTNLEHITVPEAMEGMVGEPSGSHEDQERTMM</sequence>
<accession>A0A0K8TGP5</accession>
<name>A0A0K8TGP5_LYGHE</name>
<feature type="region of interest" description="Disordered" evidence="1">
    <location>
        <begin position="1225"/>
        <end position="1312"/>
    </location>
</feature>
<feature type="compositionally biased region" description="Basic and acidic residues" evidence="1">
    <location>
        <begin position="9"/>
        <end position="25"/>
    </location>
</feature>
<feature type="compositionally biased region" description="Basic residues" evidence="1">
    <location>
        <begin position="1230"/>
        <end position="1241"/>
    </location>
</feature>
<evidence type="ECO:0000313" key="2">
    <source>
        <dbReference type="EMBL" id="JAG64546.1"/>
    </source>
</evidence>
<feature type="region of interest" description="Disordered" evidence="1">
    <location>
        <begin position="194"/>
        <end position="214"/>
    </location>
</feature>
<protein>
    <submittedName>
        <fullName evidence="2">Uncharacterized protein</fullName>
    </submittedName>
</protein>
<feature type="compositionally biased region" description="Basic and acidic residues" evidence="1">
    <location>
        <begin position="1302"/>
        <end position="1312"/>
    </location>
</feature>
<feature type="region of interest" description="Disordered" evidence="1">
    <location>
        <begin position="1"/>
        <end position="27"/>
    </location>
</feature>
<evidence type="ECO:0000256" key="1">
    <source>
        <dbReference type="SAM" id="MobiDB-lite"/>
    </source>
</evidence>